<dbReference type="EMBL" id="BK015125">
    <property type="protein sequence ID" value="DAD91963.1"/>
    <property type="molecule type" value="Genomic_DNA"/>
</dbReference>
<reference evidence="2" key="1">
    <citation type="journal article" date="2021" name="Proc. Natl. Acad. Sci. U.S.A.">
        <title>A Catalog of Tens of Thousands of Viruses from Human Metagenomes Reveals Hidden Associations with Chronic Diseases.</title>
        <authorList>
            <person name="Tisza M.J."/>
            <person name="Buck C.B."/>
        </authorList>
    </citation>
    <scope>NUCLEOTIDE SEQUENCE</scope>
    <source>
        <strain evidence="2">Ctdoa10</strain>
    </source>
</reference>
<keyword evidence="1" id="KW-0472">Membrane</keyword>
<keyword evidence="1" id="KW-1133">Transmembrane helix</keyword>
<feature type="transmembrane region" description="Helical" evidence="1">
    <location>
        <begin position="20"/>
        <end position="36"/>
    </location>
</feature>
<accession>A0A8S5ND14</accession>
<name>A0A8S5ND14_9CAUD</name>
<feature type="transmembrane region" description="Helical" evidence="1">
    <location>
        <begin position="42"/>
        <end position="60"/>
    </location>
</feature>
<dbReference type="Pfam" id="PF16945">
    <property type="entry name" value="Phage_r1t_holin"/>
    <property type="match status" value="1"/>
</dbReference>
<proteinExistence type="predicted"/>
<sequence>MSIYARASFWSGVFDRAVKTFAQSLLATFVVGVGILDIDWKGALGIAATAVLASVLTSVADAKETDKAIATAAVEYTPRHAS</sequence>
<evidence type="ECO:0000313" key="2">
    <source>
        <dbReference type="EMBL" id="DAD91963.1"/>
    </source>
</evidence>
<dbReference type="InterPro" id="IPR020109">
    <property type="entry name" value="Holin_r1t"/>
</dbReference>
<keyword evidence="1" id="KW-0812">Transmembrane</keyword>
<organism evidence="2">
    <name type="scientific">Siphoviridae sp. ctdoa10</name>
    <dbReference type="NCBI Taxonomy" id="2826400"/>
    <lineage>
        <taxon>Viruses</taxon>
        <taxon>Duplodnaviria</taxon>
        <taxon>Heunggongvirae</taxon>
        <taxon>Uroviricota</taxon>
        <taxon>Caudoviricetes</taxon>
    </lineage>
</organism>
<evidence type="ECO:0000256" key="1">
    <source>
        <dbReference type="SAM" id="Phobius"/>
    </source>
</evidence>
<protein>
    <submittedName>
        <fullName evidence="2">Holin</fullName>
    </submittedName>
</protein>